<evidence type="ECO:0000259" key="11">
    <source>
        <dbReference type="PROSITE" id="PS51352"/>
    </source>
</evidence>
<evidence type="ECO:0000256" key="7">
    <source>
        <dbReference type="NCBIfam" id="TIGR01068"/>
    </source>
</evidence>
<keyword evidence="4" id="KW-0249">Electron transport</keyword>
<dbReference type="InterPro" id="IPR017937">
    <property type="entry name" value="Thioredoxin_CS"/>
</dbReference>
<dbReference type="InterPro" id="IPR005746">
    <property type="entry name" value="Thioredoxin"/>
</dbReference>
<evidence type="ECO:0000256" key="10">
    <source>
        <dbReference type="PIRSR" id="PIRSR000077-4"/>
    </source>
</evidence>
<keyword evidence="6 10" id="KW-0676">Redox-active center</keyword>
<evidence type="ECO:0000256" key="4">
    <source>
        <dbReference type="ARBA" id="ARBA00022982"/>
    </source>
</evidence>
<dbReference type="GO" id="GO:0005829">
    <property type="term" value="C:cytosol"/>
    <property type="evidence" value="ECO:0007669"/>
    <property type="project" value="TreeGrafter"/>
</dbReference>
<dbReference type="GO" id="GO:0015035">
    <property type="term" value="F:protein-disulfide reductase activity"/>
    <property type="evidence" value="ECO:0007669"/>
    <property type="project" value="UniProtKB-UniRule"/>
</dbReference>
<feature type="active site" description="Nucleophile" evidence="9">
    <location>
        <position position="28"/>
    </location>
</feature>
<dbReference type="CDD" id="cd02947">
    <property type="entry name" value="TRX_family"/>
    <property type="match status" value="1"/>
</dbReference>
<dbReference type="PRINTS" id="PR00421">
    <property type="entry name" value="THIOREDOXIN"/>
</dbReference>
<evidence type="ECO:0000256" key="2">
    <source>
        <dbReference type="ARBA" id="ARBA00020570"/>
    </source>
</evidence>
<keyword evidence="13" id="KW-1185">Reference proteome</keyword>
<dbReference type="PROSITE" id="PS00194">
    <property type="entry name" value="THIOREDOXIN_1"/>
    <property type="match status" value="1"/>
</dbReference>
<evidence type="ECO:0000256" key="3">
    <source>
        <dbReference type="ARBA" id="ARBA00022448"/>
    </source>
</evidence>
<accession>A0A940ST32</accession>
<comment type="similarity">
    <text evidence="1 8">Belongs to the thioredoxin family.</text>
</comment>
<feature type="active site" description="Nucleophile" evidence="9">
    <location>
        <position position="31"/>
    </location>
</feature>
<dbReference type="Proteomes" id="UP000674938">
    <property type="component" value="Unassembled WGS sequence"/>
</dbReference>
<proteinExistence type="inferred from homology"/>
<protein>
    <recommendedName>
        <fullName evidence="2 7">Thioredoxin</fullName>
    </recommendedName>
</protein>
<name>A0A940ST32_9ENTE</name>
<evidence type="ECO:0000256" key="5">
    <source>
        <dbReference type="ARBA" id="ARBA00023157"/>
    </source>
</evidence>
<sequence>MVKTVTDNSFATDTNSGVVLVDFWATWCGPCRMQGPIIDELAGEMTSVTFAKMDVDENPATAAQFGIQSIPTLLVKKDGEVVETLVGLHRKEQLSSILSKYA</sequence>
<evidence type="ECO:0000313" key="12">
    <source>
        <dbReference type="EMBL" id="MBP1039885.1"/>
    </source>
</evidence>
<dbReference type="PROSITE" id="PS51352">
    <property type="entry name" value="THIOREDOXIN_2"/>
    <property type="match status" value="1"/>
</dbReference>
<dbReference type="PANTHER" id="PTHR45663:SF11">
    <property type="entry name" value="GEO12009P1"/>
    <property type="match status" value="1"/>
</dbReference>
<dbReference type="Gene3D" id="3.40.30.10">
    <property type="entry name" value="Glutaredoxin"/>
    <property type="match status" value="1"/>
</dbReference>
<dbReference type="InterPro" id="IPR036249">
    <property type="entry name" value="Thioredoxin-like_sf"/>
</dbReference>
<dbReference type="SUPFAM" id="SSF52833">
    <property type="entry name" value="Thioredoxin-like"/>
    <property type="match status" value="1"/>
</dbReference>
<feature type="site" description="Contributes to redox potential value" evidence="9">
    <location>
        <position position="29"/>
    </location>
</feature>
<comment type="caution">
    <text evidence="12">The sequence shown here is derived from an EMBL/GenBank/DDBJ whole genome shotgun (WGS) entry which is preliminary data.</text>
</comment>
<evidence type="ECO:0000256" key="1">
    <source>
        <dbReference type="ARBA" id="ARBA00008987"/>
    </source>
</evidence>
<keyword evidence="3" id="KW-0813">Transport</keyword>
<dbReference type="PANTHER" id="PTHR45663">
    <property type="entry name" value="GEO12009P1"/>
    <property type="match status" value="1"/>
</dbReference>
<evidence type="ECO:0000313" key="13">
    <source>
        <dbReference type="Proteomes" id="UP000674938"/>
    </source>
</evidence>
<gene>
    <name evidence="12" type="primary">trxA</name>
    <name evidence="12" type="ORF">I6N95_02560</name>
</gene>
<organism evidence="12 13">
    <name type="scientific">Vagococcus allomyrinae</name>
    <dbReference type="NCBI Taxonomy" id="2794353"/>
    <lineage>
        <taxon>Bacteria</taxon>
        <taxon>Bacillati</taxon>
        <taxon>Bacillota</taxon>
        <taxon>Bacilli</taxon>
        <taxon>Lactobacillales</taxon>
        <taxon>Enterococcaceae</taxon>
        <taxon>Vagococcus</taxon>
    </lineage>
</organism>
<dbReference type="Pfam" id="PF00085">
    <property type="entry name" value="Thioredoxin"/>
    <property type="match status" value="1"/>
</dbReference>
<evidence type="ECO:0000256" key="8">
    <source>
        <dbReference type="PIRNR" id="PIRNR000077"/>
    </source>
</evidence>
<dbReference type="PIRSF" id="PIRSF000077">
    <property type="entry name" value="Thioredoxin"/>
    <property type="match status" value="1"/>
</dbReference>
<dbReference type="AlphaFoldDB" id="A0A940ST32"/>
<feature type="disulfide bond" description="Redox-active" evidence="10">
    <location>
        <begin position="28"/>
        <end position="31"/>
    </location>
</feature>
<evidence type="ECO:0000256" key="6">
    <source>
        <dbReference type="ARBA" id="ARBA00023284"/>
    </source>
</evidence>
<feature type="site" description="Contributes to redox potential value" evidence="9">
    <location>
        <position position="30"/>
    </location>
</feature>
<dbReference type="EMBL" id="JAEEGA010000001">
    <property type="protein sequence ID" value="MBP1039885.1"/>
    <property type="molecule type" value="Genomic_DNA"/>
</dbReference>
<dbReference type="GO" id="GO:0045454">
    <property type="term" value="P:cell redox homeostasis"/>
    <property type="evidence" value="ECO:0007669"/>
    <property type="project" value="TreeGrafter"/>
</dbReference>
<dbReference type="FunFam" id="3.40.30.10:FF:000001">
    <property type="entry name" value="Thioredoxin"/>
    <property type="match status" value="1"/>
</dbReference>
<dbReference type="RefSeq" id="WP_209524766.1">
    <property type="nucleotide sequence ID" value="NZ_JAEEGA010000001.1"/>
</dbReference>
<dbReference type="InterPro" id="IPR013766">
    <property type="entry name" value="Thioredoxin_domain"/>
</dbReference>
<reference evidence="12" key="1">
    <citation type="submission" date="2020-12" db="EMBL/GenBank/DDBJ databases">
        <title>Vagococcus allomyrinae sp. nov. and Enterococcus lavae sp. nov., isolated from the larvae of Allomyrina dichotoma.</title>
        <authorList>
            <person name="Lee S.D."/>
        </authorList>
    </citation>
    <scope>NUCLEOTIDE SEQUENCE</scope>
    <source>
        <strain evidence="12">BWB3-3</strain>
    </source>
</reference>
<evidence type="ECO:0000256" key="9">
    <source>
        <dbReference type="PIRSR" id="PIRSR000077-1"/>
    </source>
</evidence>
<dbReference type="NCBIfam" id="TIGR01068">
    <property type="entry name" value="thioredoxin"/>
    <property type="match status" value="1"/>
</dbReference>
<feature type="domain" description="Thioredoxin" evidence="11">
    <location>
        <begin position="1"/>
        <end position="102"/>
    </location>
</feature>
<keyword evidence="5 10" id="KW-1015">Disulfide bond</keyword>
<feature type="site" description="Deprotonates C-terminal active site Cys" evidence="9">
    <location>
        <position position="22"/>
    </location>
</feature>